<gene>
    <name evidence="2" type="ORF">PgNI_11503</name>
</gene>
<dbReference type="Proteomes" id="UP000515153">
    <property type="component" value="Chromosome V"/>
</dbReference>
<dbReference type="GeneID" id="41966374"/>
<sequence length="61" mass="7013">MDISYFGAAKAWWVYAAPGQKRSNRGHRGIITLEQVLKIACFEELVIVKYVFPIRSATFHK</sequence>
<dbReference type="RefSeq" id="XP_030976472.1">
    <property type="nucleotide sequence ID" value="XM_031131469.1"/>
</dbReference>
<dbReference type="KEGG" id="pgri:PgNI_11503"/>
<keyword evidence="1" id="KW-1185">Reference proteome</keyword>
<organism evidence="1 2">
    <name type="scientific">Pyricularia grisea</name>
    <name type="common">Crabgrass-specific blast fungus</name>
    <name type="synonym">Magnaporthe grisea</name>
    <dbReference type="NCBI Taxonomy" id="148305"/>
    <lineage>
        <taxon>Eukaryota</taxon>
        <taxon>Fungi</taxon>
        <taxon>Dikarya</taxon>
        <taxon>Ascomycota</taxon>
        <taxon>Pezizomycotina</taxon>
        <taxon>Sordariomycetes</taxon>
        <taxon>Sordariomycetidae</taxon>
        <taxon>Magnaporthales</taxon>
        <taxon>Pyriculariaceae</taxon>
        <taxon>Pyricularia</taxon>
    </lineage>
</organism>
<evidence type="ECO:0000313" key="1">
    <source>
        <dbReference type="Proteomes" id="UP000515153"/>
    </source>
</evidence>
<evidence type="ECO:0000313" key="2">
    <source>
        <dbReference type="RefSeq" id="XP_030976472.1"/>
    </source>
</evidence>
<name>A0A6P8ANJ4_PYRGI</name>
<reference evidence="2" key="2">
    <citation type="submission" date="2019-10" db="EMBL/GenBank/DDBJ databases">
        <authorList>
            <consortium name="NCBI Genome Project"/>
        </authorList>
    </citation>
    <scope>NUCLEOTIDE SEQUENCE</scope>
    <source>
        <strain evidence="2">NI907</strain>
    </source>
</reference>
<proteinExistence type="predicted"/>
<accession>A0A6P8ANJ4</accession>
<protein>
    <submittedName>
        <fullName evidence="2">Uncharacterized protein</fullName>
    </submittedName>
</protein>
<dbReference type="AlphaFoldDB" id="A0A6P8ANJ4"/>
<reference evidence="1 2" key="1">
    <citation type="journal article" date="2019" name="Mol. Biol. Evol.">
        <title>Blast fungal genomes show frequent chromosomal changes, gene gains and losses, and effector gene turnover.</title>
        <authorList>
            <person name="Gomez Luciano L.B."/>
            <person name="Jason Tsai I."/>
            <person name="Chuma I."/>
            <person name="Tosa Y."/>
            <person name="Chen Y.H."/>
            <person name="Li J.Y."/>
            <person name="Li M.Y."/>
            <person name="Jade Lu M.Y."/>
            <person name="Nakayashiki H."/>
            <person name="Li W.H."/>
        </authorList>
    </citation>
    <scope>NUCLEOTIDE SEQUENCE [LARGE SCALE GENOMIC DNA]</scope>
    <source>
        <strain evidence="1 2">NI907</strain>
    </source>
</reference>
<reference evidence="2" key="3">
    <citation type="submission" date="2025-08" db="UniProtKB">
        <authorList>
            <consortium name="RefSeq"/>
        </authorList>
    </citation>
    <scope>IDENTIFICATION</scope>
    <source>
        <strain evidence="2">NI907</strain>
    </source>
</reference>